<keyword evidence="2" id="KW-0547">Nucleotide-binding</keyword>
<evidence type="ECO:0000256" key="3">
    <source>
        <dbReference type="ARBA" id="ARBA00022840"/>
    </source>
</evidence>
<organism evidence="8 9">
    <name type="scientific">Chloropicon roscoffensis</name>
    <dbReference type="NCBI Taxonomy" id="1461544"/>
    <lineage>
        <taxon>Eukaryota</taxon>
        <taxon>Viridiplantae</taxon>
        <taxon>Chlorophyta</taxon>
        <taxon>Chloropicophyceae</taxon>
        <taxon>Chloropicales</taxon>
        <taxon>Chloropicaceae</taxon>
        <taxon>Chloropicon</taxon>
    </lineage>
</organism>
<keyword evidence="4" id="KW-0648">Protein biosynthesis</keyword>
<dbReference type="Proteomes" id="UP001472866">
    <property type="component" value="Chromosome 08"/>
</dbReference>
<reference evidence="8 9" key="1">
    <citation type="submission" date="2024-03" db="EMBL/GenBank/DDBJ databases">
        <title>Complete genome sequence of the green alga Chloropicon roscoffensis RCC1871.</title>
        <authorList>
            <person name="Lemieux C."/>
            <person name="Pombert J.-F."/>
            <person name="Otis C."/>
            <person name="Turmel M."/>
        </authorList>
    </citation>
    <scope>NUCLEOTIDE SEQUENCE [LARGE SCALE GENOMIC DNA]</scope>
    <source>
        <strain evidence="8 9">RCC1871</strain>
    </source>
</reference>
<dbReference type="GO" id="GO:0006418">
    <property type="term" value="P:tRNA aminoacylation for protein translation"/>
    <property type="evidence" value="ECO:0007669"/>
    <property type="project" value="InterPro"/>
</dbReference>
<dbReference type="InterPro" id="IPR000738">
    <property type="entry name" value="WHEP-TRS_dom"/>
</dbReference>
<protein>
    <submittedName>
        <fullName evidence="8">WHEP-TRS domain-containing protein</fullName>
    </submittedName>
</protein>
<feature type="region of interest" description="Disordered" evidence="6">
    <location>
        <begin position="250"/>
        <end position="269"/>
    </location>
</feature>
<keyword evidence="5" id="KW-0030">Aminoacyl-tRNA synthetase</keyword>
<name>A0AAX4PCZ0_9CHLO</name>
<keyword evidence="9" id="KW-1185">Reference proteome</keyword>
<gene>
    <name evidence="8" type="ORF">HKI87_08g53720</name>
</gene>
<evidence type="ECO:0000256" key="5">
    <source>
        <dbReference type="ARBA" id="ARBA00023146"/>
    </source>
</evidence>
<accession>A0AAX4PCZ0</accession>
<keyword evidence="1" id="KW-0436">Ligase</keyword>
<evidence type="ECO:0000259" key="7">
    <source>
        <dbReference type="PROSITE" id="PS51185"/>
    </source>
</evidence>
<evidence type="ECO:0000256" key="6">
    <source>
        <dbReference type="SAM" id="MobiDB-lite"/>
    </source>
</evidence>
<feature type="domain" description="WHEP-TRS" evidence="7">
    <location>
        <begin position="276"/>
        <end position="326"/>
    </location>
</feature>
<evidence type="ECO:0000313" key="8">
    <source>
        <dbReference type="EMBL" id="WZN63819.1"/>
    </source>
</evidence>
<keyword evidence="3" id="KW-0067">ATP-binding</keyword>
<feature type="compositionally biased region" description="Polar residues" evidence="6">
    <location>
        <begin position="24"/>
        <end position="34"/>
    </location>
</feature>
<dbReference type="EMBL" id="CP151508">
    <property type="protein sequence ID" value="WZN63819.1"/>
    <property type="molecule type" value="Genomic_DNA"/>
</dbReference>
<dbReference type="InterPro" id="IPR013978">
    <property type="entry name" value="MEKHLA"/>
</dbReference>
<dbReference type="GO" id="GO:0005524">
    <property type="term" value="F:ATP binding"/>
    <property type="evidence" value="ECO:0007669"/>
    <property type="project" value="UniProtKB-KW"/>
</dbReference>
<sequence length="326" mass="35363">MSMVPSRVAFGVGASIRAGPRPNGRSSVPQSAPSTLPRPRNRRPVSCQAKKKNKGGKKGKAKKVSALDAVLKKKPTSGEQEEGKATSAGQHTSVDVVMWLLLVVESYTKAVGKKLFAEQFSIQDVAEKIYDAPFVLLSHRYGEEGEAMREHRFNYANRRALELFDCEWADLVGKPSSSSGEDDEAVQSDRDALLMACKKEGFVENYEGWRVSSKGERFLVKGATLWEVKTSSGDASLGQAVVFTEWEDAEGNTRSVAEEGGAVDGDGDEEAGEVVDLAEAERLVQEQADLVRGLKANLTNEDAEVKEAVTVLLERKAALEALQEAS</sequence>
<proteinExistence type="predicted"/>
<dbReference type="PROSITE" id="PS51185">
    <property type="entry name" value="WHEP_TRS_2"/>
    <property type="match status" value="1"/>
</dbReference>
<dbReference type="GO" id="GO:0004812">
    <property type="term" value="F:aminoacyl-tRNA ligase activity"/>
    <property type="evidence" value="ECO:0007669"/>
    <property type="project" value="UniProtKB-KW"/>
</dbReference>
<feature type="region of interest" description="Disordered" evidence="6">
    <location>
        <begin position="1"/>
        <end position="88"/>
    </location>
</feature>
<feature type="compositionally biased region" description="Basic residues" evidence="6">
    <location>
        <begin position="39"/>
        <end position="63"/>
    </location>
</feature>
<dbReference type="AlphaFoldDB" id="A0AAX4PCZ0"/>
<dbReference type="Gene3D" id="1.10.287.10">
    <property type="entry name" value="S15/NS1, RNA-binding"/>
    <property type="match status" value="1"/>
</dbReference>
<evidence type="ECO:0000256" key="2">
    <source>
        <dbReference type="ARBA" id="ARBA00022741"/>
    </source>
</evidence>
<evidence type="ECO:0000313" key="9">
    <source>
        <dbReference type="Proteomes" id="UP001472866"/>
    </source>
</evidence>
<dbReference type="Pfam" id="PF08670">
    <property type="entry name" value="MEKHLA"/>
    <property type="match status" value="1"/>
</dbReference>
<evidence type="ECO:0000256" key="4">
    <source>
        <dbReference type="ARBA" id="ARBA00022917"/>
    </source>
</evidence>
<evidence type="ECO:0000256" key="1">
    <source>
        <dbReference type="ARBA" id="ARBA00022598"/>
    </source>
</evidence>